<dbReference type="GO" id="GO:0006508">
    <property type="term" value="P:proteolysis"/>
    <property type="evidence" value="ECO:0007669"/>
    <property type="project" value="UniProtKB-KW"/>
</dbReference>
<keyword evidence="4" id="KW-0833">Ubl conjugation pathway</keyword>
<dbReference type="InterPro" id="IPR050704">
    <property type="entry name" value="Peptidase_C85-like"/>
</dbReference>
<dbReference type="PANTHER" id="PTHR12419">
    <property type="entry name" value="OTU DOMAIN CONTAINING PROTEIN"/>
    <property type="match status" value="1"/>
</dbReference>
<keyword evidence="5" id="KW-0788">Thiol protease</keyword>
<feature type="region of interest" description="Disordered" evidence="6">
    <location>
        <begin position="1"/>
        <end position="20"/>
    </location>
</feature>
<dbReference type="AlphaFoldDB" id="A0A6P6NA31"/>
<dbReference type="CDD" id="cd22755">
    <property type="entry name" value="OTU_CeDUB-like"/>
    <property type="match status" value="1"/>
</dbReference>
<dbReference type="InterPro" id="IPR038765">
    <property type="entry name" value="Papain-like_cys_pep_sf"/>
</dbReference>
<dbReference type="KEGG" id="caua:113077858"/>
<proteinExistence type="predicted"/>
<dbReference type="OrthoDB" id="8953066at2759"/>
<feature type="domain" description="OTU" evidence="7">
    <location>
        <begin position="162"/>
        <end position="293"/>
    </location>
</feature>
<dbReference type="Proteomes" id="UP000515129">
    <property type="component" value="Unplaced"/>
</dbReference>
<dbReference type="GO" id="GO:0016579">
    <property type="term" value="P:protein deubiquitination"/>
    <property type="evidence" value="ECO:0007669"/>
    <property type="project" value="TreeGrafter"/>
</dbReference>
<dbReference type="EC" id="3.4.19.12" evidence="2"/>
<gene>
    <name evidence="9" type="primary">LOC113077858</name>
</gene>
<evidence type="ECO:0000259" key="7">
    <source>
        <dbReference type="PROSITE" id="PS50802"/>
    </source>
</evidence>
<name>A0A6P6NA31_CARAU</name>
<evidence type="ECO:0000256" key="3">
    <source>
        <dbReference type="ARBA" id="ARBA00022670"/>
    </source>
</evidence>
<evidence type="ECO:0000256" key="4">
    <source>
        <dbReference type="ARBA" id="ARBA00022786"/>
    </source>
</evidence>
<dbReference type="PANTHER" id="PTHR12419:SF7">
    <property type="entry name" value="OTU DOMAIN-CONTAINING PROTEIN 3"/>
    <property type="match status" value="1"/>
</dbReference>
<dbReference type="SUPFAM" id="SSF54001">
    <property type="entry name" value="Cysteine proteinases"/>
    <property type="match status" value="1"/>
</dbReference>
<dbReference type="Gene3D" id="3.90.70.80">
    <property type="match status" value="1"/>
</dbReference>
<dbReference type="RefSeq" id="XP_026105912.1">
    <property type="nucleotide sequence ID" value="XM_026250127.1"/>
</dbReference>
<dbReference type="Pfam" id="PF02338">
    <property type="entry name" value="OTU"/>
    <property type="match status" value="1"/>
</dbReference>
<reference evidence="9" key="1">
    <citation type="submission" date="2025-08" db="UniProtKB">
        <authorList>
            <consortium name="RefSeq"/>
        </authorList>
    </citation>
    <scope>IDENTIFICATION</scope>
    <source>
        <strain evidence="9">Wakin</strain>
        <tissue evidence="9">Muscle</tissue>
    </source>
</reference>
<organism evidence="8 9">
    <name type="scientific">Carassius auratus</name>
    <name type="common">Goldfish</name>
    <dbReference type="NCBI Taxonomy" id="7957"/>
    <lineage>
        <taxon>Eukaryota</taxon>
        <taxon>Metazoa</taxon>
        <taxon>Chordata</taxon>
        <taxon>Craniata</taxon>
        <taxon>Vertebrata</taxon>
        <taxon>Euteleostomi</taxon>
        <taxon>Actinopterygii</taxon>
        <taxon>Neopterygii</taxon>
        <taxon>Teleostei</taxon>
        <taxon>Ostariophysi</taxon>
        <taxon>Cypriniformes</taxon>
        <taxon>Cyprinidae</taxon>
        <taxon>Cyprininae</taxon>
        <taxon>Carassius</taxon>
    </lineage>
</organism>
<evidence type="ECO:0000256" key="5">
    <source>
        <dbReference type="ARBA" id="ARBA00022807"/>
    </source>
</evidence>
<evidence type="ECO:0000313" key="9">
    <source>
        <dbReference type="RefSeq" id="XP_026105912.1"/>
    </source>
</evidence>
<keyword evidence="3" id="KW-0645">Protease</keyword>
<feature type="compositionally biased region" description="Basic and acidic residues" evidence="6">
    <location>
        <begin position="7"/>
        <end position="20"/>
    </location>
</feature>
<keyword evidence="8" id="KW-1185">Reference proteome</keyword>
<keyword evidence="5" id="KW-0378">Hydrolase</keyword>
<sequence length="490" mass="56572">MKAKKRLHEDEEKQMKAKKRLHEDETYISIMKSINKKYKKNEQHKGKVKKSVNKYKLNDLHCKAVSEMEADVDCSQSLTCVTNTDKISGNETCVEQKTETPLYPTKENSSDVEFVSETVNISLQFSPLTLQQQKSVCLKLNIVNIIKEDNNPNEIIEMAEPCETKSILGDGNCFFRAVAFAVSGSEEEHRKVRRAVVTHILENEDKYVHNLRQGYSSVPEYIATSRMKYVGTWATEMEIQAASDLIGVDIFTYTREKWLKYKSSNISSRQSCQHHGIYLKHVNSCHYEVVVCVKTNNNTCACFCKASSQGSAYNIHLKASSKLRKLYKERLRYSRDHDFKEKKKMETKERYDENETYKEKKIKCSTKKENNKWYTDVEFNKTWINPLGKIEEEMTDETENNDMELDNCEDVRINEEQNIDNDDNEMSDETLHDRQQHGLFMDSCLQPVDIAQEVLDQHFDGIMSLAPAEGNNPIVGGTPHSQVLHLIPVV</sequence>
<dbReference type="GO" id="GO:0004843">
    <property type="term" value="F:cysteine-type deubiquitinase activity"/>
    <property type="evidence" value="ECO:0007669"/>
    <property type="project" value="UniProtKB-EC"/>
</dbReference>
<dbReference type="PROSITE" id="PS50802">
    <property type="entry name" value="OTU"/>
    <property type="match status" value="1"/>
</dbReference>
<comment type="catalytic activity">
    <reaction evidence="1">
        <text>Thiol-dependent hydrolysis of ester, thioester, amide, peptide and isopeptide bonds formed by the C-terminal Gly of ubiquitin (a 76-residue protein attached to proteins as an intracellular targeting signal).</text>
        <dbReference type="EC" id="3.4.19.12"/>
    </reaction>
</comment>
<evidence type="ECO:0000256" key="1">
    <source>
        <dbReference type="ARBA" id="ARBA00000707"/>
    </source>
</evidence>
<dbReference type="InterPro" id="IPR003323">
    <property type="entry name" value="OTU_dom"/>
</dbReference>
<dbReference type="GeneID" id="113077858"/>
<protein>
    <recommendedName>
        <fullName evidence="2">ubiquitinyl hydrolase 1</fullName>
        <ecNumber evidence="2">3.4.19.12</ecNumber>
    </recommendedName>
</protein>
<accession>A0A6P6NA31</accession>
<evidence type="ECO:0000256" key="2">
    <source>
        <dbReference type="ARBA" id="ARBA00012759"/>
    </source>
</evidence>
<evidence type="ECO:0000313" key="8">
    <source>
        <dbReference type="Proteomes" id="UP000515129"/>
    </source>
</evidence>
<evidence type="ECO:0000256" key="6">
    <source>
        <dbReference type="SAM" id="MobiDB-lite"/>
    </source>
</evidence>